<comment type="caution">
    <text evidence="1">The sequence shown here is derived from an EMBL/GenBank/DDBJ whole genome shotgun (WGS) entry which is preliminary data.</text>
</comment>
<sequence length="230" mass="26863">MIFFDIDGTLLDHDRAEKLAAVDFHKQYYLQLNVDEKEFVQKWFQLSHQYFDLFLQKQLSFAEQRRLRIKGIFGQQLSNQQADDLFQEYLLYYKRNWSIFDDVIPCLENLQQAGHRLGIITNGEKAQQLEKLQTVGIETYFEHILTSSEVGVAKPTPKIFHIACKQANVNTAECYYIGDRLKTDAEASQKAGMFGIWLNREQKILETDVKQLQQLAELVGLLKIDTKTYK</sequence>
<proteinExistence type="predicted"/>
<evidence type="ECO:0000313" key="2">
    <source>
        <dbReference type="Proteomes" id="UP001277972"/>
    </source>
</evidence>
<dbReference type="EMBL" id="JAWZSR010000003">
    <property type="protein sequence ID" value="MDX8045869.1"/>
    <property type="molecule type" value="Genomic_DNA"/>
</dbReference>
<dbReference type="EC" id="3.1.3.-" evidence="1"/>
<name>A0ACC6M4H5_9BACI</name>
<protein>
    <submittedName>
        <fullName evidence="1">HAD family hydrolase</fullName>
        <ecNumber evidence="1">3.1.3.-</ecNumber>
    </submittedName>
</protein>
<reference evidence="1" key="1">
    <citation type="submission" date="2023-11" db="EMBL/GenBank/DDBJ databases">
        <title>Gracilibacillus pellucida a moderately halophilic bacterium isolated from saline soil in Xinjiang province.</title>
        <authorList>
            <person name="Zhang Z."/>
            <person name="Tan F."/>
            <person name="Wang Y."/>
            <person name="Xia M."/>
        </authorList>
    </citation>
    <scope>NUCLEOTIDE SEQUENCE</scope>
    <source>
        <strain evidence="1">S3-1-1</strain>
    </source>
</reference>
<keyword evidence="1" id="KW-0378">Hydrolase</keyword>
<gene>
    <name evidence="1" type="ORF">SH601_07675</name>
</gene>
<organism evidence="1 2">
    <name type="scientific">Gracilibacillus pellucidus</name>
    <dbReference type="NCBI Taxonomy" id="3095368"/>
    <lineage>
        <taxon>Bacteria</taxon>
        <taxon>Bacillati</taxon>
        <taxon>Bacillota</taxon>
        <taxon>Bacilli</taxon>
        <taxon>Bacillales</taxon>
        <taxon>Bacillaceae</taxon>
        <taxon>Gracilibacillus</taxon>
    </lineage>
</organism>
<accession>A0ACC6M4H5</accession>
<dbReference type="Proteomes" id="UP001277972">
    <property type="component" value="Unassembled WGS sequence"/>
</dbReference>
<evidence type="ECO:0000313" key="1">
    <source>
        <dbReference type="EMBL" id="MDX8045869.1"/>
    </source>
</evidence>
<keyword evidence="2" id="KW-1185">Reference proteome</keyword>